<evidence type="ECO:0000313" key="5">
    <source>
        <dbReference type="Proteomes" id="UP000051461"/>
    </source>
</evidence>
<keyword evidence="1" id="KW-0677">Repeat</keyword>
<evidence type="ECO:0000256" key="1">
    <source>
        <dbReference type="ARBA" id="ARBA00022737"/>
    </source>
</evidence>
<name>A0A0R1GLY6_9LACO</name>
<comment type="caution">
    <text evidence="4">The sequence shown here is derived from an EMBL/GenBank/DDBJ whole genome shotgun (WGS) entry which is preliminary data.</text>
</comment>
<dbReference type="PROSITE" id="PS50005">
    <property type="entry name" value="TPR"/>
    <property type="match status" value="1"/>
</dbReference>
<dbReference type="InterPro" id="IPR011990">
    <property type="entry name" value="TPR-like_helical_dom_sf"/>
</dbReference>
<dbReference type="Pfam" id="PF13432">
    <property type="entry name" value="TPR_16"/>
    <property type="match status" value="1"/>
</dbReference>
<dbReference type="PANTHER" id="PTHR45586">
    <property type="entry name" value="TPR REPEAT-CONTAINING PROTEIN PA4667"/>
    <property type="match status" value="1"/>
</dbReference>
<keyword evidence="2 3" id="KW-0802">TPR repeat</keyword>
<evidence type="ECO:0000313" key="4">
    <source>
        <dbReference type="EMBL" id="KRK35126.1"/>
    </source>
</evidence>
<dbReference type="EMBL" id="AZDA01000082">
    <property type="protein sequence ID" value="KRK35126.1"/>
    <property type="molecule type" value="Genomic_DNA"/>
</dbReference>
<dbReference type="PATRIC" id="fig|1423726.3.peg.251"/>
<organism evidence="4 5">
    <name type="scientific">Loigolactobacillus bifermentans DSM 20003</name>
    <dbReference type="NCBI Taxonomy" id="1423726"/>
    <lineage>
        <taxon>Bacteria</taxon>
        <taxon>Bacillati</taxon>
        <taxon>Bacillota</taxon>
        <taxon>Bacilli</taxon>
        <taxon>Lactobacillales</taxon>
        <taxon>Lactobacillaceae</taxon>
        <taxon>Loigolactobacillus</taxon>
    </lineage>
</organism>
<gene>
    <name evidence="4" type="ORF">FC07_GL000242</name>
</gene>
<keyword evidence="5" id="KW-1185">Reference proteome</keyword>
<dbReference type="Pfam" id="PF14559">
    <property type="entry name" value="TPR_19"/>
    <property type="match status" value="1"/>
</dbReference>
<dbReference type="SUPFAM" id="SSF48452">
    <property type="entry name" value="TPR-like"/>
    <property type="match status" value="1"/>
</dbReference>
<dbReference type="Proteomes" id="UP000051461">
    <property type="component" value="Unassembled WGS sequence"/>
</dbReference>
<dbReference type="InterPro" id="IPR051012">
    <property type="entry name" value="CellSynth/LPSAsmb/PSIAsmb"/>
</dbReference>
<reference evidence="4 5" key="1">
    <citation type="journal article" date="2015" name="Genome Announc.">
        <title>Expanding the biotechnology potential of lactobacilli through comparative genomics of 213 strains and associated genera.</title>
        <authorList>
            <person name="Sun Z."/>
            <person name="Harris H.M."/>
            <person name="McCann A."/>
            <person name="Guo C."/>
            <person name="Argimon S."/>
            <person name="Zhang W."/>
            <person name="Yang X."/>
            <person name="Jeffery I.B."/>
            <person name="Cooney J.C."/>
            <person name="Kagawa T.F."/>
            <person name="Liu W."/>
            <person name="Song Y."/>
            <person name="Salvetti E."/>
            <person name="Wrobel A."/>
            <person name="Rasinkangas P."/>
            <person name="Parkhill J."/>
            <person name="Rea M.C."/>
            <person name="O'Sullivan O."/>
            <person name="Ritari J."/>
            <person name="Douillard F.P."/>
            <person name="Paul Ross R."/>
            <person name="Yang R."/>
            <person name="Briner A.E."/>
            <person name="Felis G.E."/>
            <person name="de Vos W.M."/>
            <person name="Barrangou R."/>
            <person name="Klaenhammer T.R."/>
            <person name="Caufield P.W."/>
            <person name="Cui Y."/>
            <person name="Zhang H."/>
            <person name="O'Toole P.W."/>
        </authorList>
    </citation>
    <scope>NUCLEOTIDE SEQUENCE [LARGE SCALE GENOMIC DNA]</scope>
    <source>
        <strain evidence="4 5">DSM 20003</strain>
    </source>
</reference>
<dbReference type="SMART" id="SM00028">
    <property type="entry name" value="TPR"/>
    <property type="match status" value="4"/>
</dbReference>
<sequence length="221" mass="25134">MKKLDIKALWQAGQQQEAVKALVNVIEQHPDQVDNYLELAAFLTTLQDFEQAQQLLQQVQQRFPDNQDIQYSLATTYYAAGRYDLAEPLFLKLTDSRLKTDQNYMLGALYHQKQDDKRALAFALTAQQAAPQRLDATQLVGDIWLSLGQFKAAEQAYQQVLSQQPDVAAAYFNVGLALLGAGEDAAAYFKKADALDHDYFQQQQQRLADIERYLQAQKKQQ</sequence>
<dbReference type="RefSeq" id="WP_057904799.1">
    <property type="nucleotide sequence ID" value="NZ_AZDA01000082.1"/>
</dbReference>
<evidence type="ECO:0000256" key="3">
    <source>
        <dbReference type="PROSITE-ProRule" id="PRU00339"/>
    </source>
</evidence>
<dbReference type="STRING" id="1423726.FC07_GL000242"/>
<dbReference type="InterPro" id="IPR019734">
    <property type="entry name" value="TPR_rpt"/>
</dbReference>
<feature type="repeat" description="TPR" evidence="3">
    <location>
        <begin position="134"/>
        <end position="167"/>
    </location>
</feature>
<dbReference type="PANTHER" id="PTHR45586:SF1">
    <property type="entry name" value="LIPOPOLYSACCHARIDE ASSEMBLY PROTEIN B"/>
    <property type="match status" value="1"/>
</dbReference>
<dbReference type="AlphaFoldDB" id="A0A0R1GLY6"/>
<protein>
    <submittedName>
        <fullName evidence="4">Uncharacterized protein</fullName>
    </submittedName>
</protein>
<dbReference type="Gene3D" id="1.25.40.10">
    <property type="entry name" value="Tetratricopeptide repeat domain"/>
    <property type="match status" value="3"/>
</dbReference>
<accession>A0A0R1GLY6</accession>
<proteinExistence type="predicted"/>
<evidence type="ECO:0000256" key="2">
    <source>
        <dbReference type="ARBA" id="ARBA00022803"/>
    </source>
</evidence>
<dbReference type="OrthoDB" id="2329209at2"/>